<dbReference type="SUPFAM" id="SSF56349">
    <property type="entry name" value="DNA breaking-rejoining enzymes"/>
    <property type="match status" value="1"/>
</dbReference>
<dbReference type="InterPro" id="IPR011010">
    <property type="entry name" value="DNA_brk_join_enz"/>
</dbReference>
<dbReference type="GO" id="GO:0015074">
    <property type="term" value="P:DNA integration"/>
    <property type="evidence" value="ECO:0007669"/>
    <property type="project" value="InterPro"/>
</dbReference>
<name>A0AAD7N8L5_9AGAR</name>
<dbReference type="Gene3D" id="1.10.443.10">
    <property type="entry name" value="Intergrase catalytic core"/>
    <property type="match status" value="1"/>
</dbReference>
<feature type="compositionally biased region" description="Low complexity" evidence="2">
    <location>
        <begin position="478"/>
        <end position="505"/>
    </location>
</feature>
<sequence length="603" mass="67296">MARAASASSKPRKGGGKKKKVVAAFDALQSQKAALHGEYSKSKKTKSTYSGYLDRARDIIADVVEKRRAEAKTAQGLSDGIDTDLLAVALNGKPNKLSATALELCVTQKCVVEGLSKSTAEGLHGAWANYWDGLPGGKYAGAYKYDEETNTLTGCPARAPEVQALLKSVKNKSRVKGEAATRRHAEATTIEDMRAMMGWSKGLCSAEDLVKFKPKDLEELLLFLKHAMMRGFLPSGYCLWTRNFELCQLQERDLKANAKGPAPYYLPVLKVHLENRKGWQNKQGYDGPLESEYLYLECNHYDIYDQKDTPEICMRSNFMRWRKIYRQRLGREFEPDDYAFPYIAPNGVIHPKRQMSHDLVQDYINEFARGAGIEKIFTTHQGDKYRFMFAAIGKRWSLTIIRWWGGWAEGEQVDTLMRYLMDSLQSYESGHGDALNPHRLQADKSFMGDHDALQAPSIAEFRLLSEQILTKLDNVSLSTPSNTHPTSSTAATTTTATTTPNSPGPSLIPGNSLGGSTPPIPPDQNQPAIHPTATIPIPGVLIPGVGRDASAWRRAIDQWYFGDNKVGLKPLKDWPLHYYTGAMRLVTGTLYSNRKLLAMEYER</sequence>
<feature type="region of interest" description="Disordered" evidence="2">
    <location>
        <begin position="1"/>
        <end position="20"/>
    </location>
</feature>
<accession>A0AAD7N8L5</accession>
<dbReference type="Proteomes" id="UP001215598">
    <property type="component" value="Unassembled WGS sequence"/>
</dbReference>
<keyword evidence="1" id="KW-0233">DNA recombination</keyword>
<evidence type="ECO:0000313" key="4">
    <source>
        <dbReference type="Proteomes" id="UP001215598"/>
    </source>
</evidence>
<dbReference type="AlphaFoldDB" id="A0AAD7N8L5"/>
<feature type="compositionally biased region" description="Basic residues" evidence="2">
    <location>
        <begin position="10"/>
        <end position="20"/>
    </location>
</feature>
<evidence type="ECO:0000256" key="1">
    <source>
        <dbReference type="ARBA" id="ARBA00023172"/>
    </source>
</evidence>
<comment type="caution">
    <text evidence="3">The sequence shown here is derived from an EMBL/GenBank/DDBJ whole genome shotgun (WGS) entry which is preliminary data.</text>
</comment>
<proteinExistence type="predicted"/>
<evidence type="ECO:0000256" key="2">
    <source>
        <dbReference type="SAM" id="MobiDB-lite"/>
    </source>
</evidence>
<feature type="region of interest" description="Disordered" evidence="2">
    <location>
        <begin position="476"/>
        <end position="521"/>
    </location>
</feature>
<dbReference type="GO" id="GO:0003677">
    <property type="term" value="F:DNA binding"/>
    <property type="evidence" value="ECO:0007669"/>
    <property type="project" value="InterPro"/>
</dbReference>
<protein>
    <submittedName>
        <fullName evidence="3">Uncharacterized protein</fullName>
    </submittedName>
</protein>
<organism evidence="3 4">
    <name type="scientific">Mycena metata</name>
    <dbReference type="NCBI Taxonomy" id="1033252"/>
    <lineage>
        <taxon>Eukaryota</taxon>
        <taxon>Fungi</taxon>
        <taxon>Dikarya</taxon>
        <taxon>Basidiomycota</taxon>
        <taxon>Agaricomycotina</taxon>
        <taxon>Agaricomycetes</taxon>
        <taxon>Agaricomycetidae</taxon>
        <taxon>Agaricales</taxon>
        <taxon>Marasmiineae</taxon>
        <taxon>Mycenaceae</taxon>
        <taxon>Mycena</taxon>
    </lineage>
</organism>
<dbReference type="InterPro" id="IPR013762">
    <property type="entry name" value="Integrase-like_cat_sf"/>
</dbReference>
<evidence type="ECO:0000313" key="3">
    <source>
        <dbReference type="EMBL" id="KAJ7749132.1"/>
    </source>
</evidence>
<dbReference type="GO" id="GO:0006310">
    <property type="term" value="P:DNA recombination"/>
    <property type="evidence" value="ECO:0007669"/>
    <property type="project" value="UniProtKB-KW"/>
</dbReference>
<reference evidence="3" key="1">
    <citation type="submission" date="2023-03" db="EMBL/GenBank/DDBJ databases">
        <title>Massive genome expansion in bonnet fungi (Mycena s.s.) driven by repeated elements and novel gene families across ecological guilds.</title>
        <authorList>
            <consortium name="Lawrence Berkeley National Laboratory"/>
            <person name="Harder C.B."/>
            <person name="Miyauchi S."/>
            <person name="Viragh M."/>
            <person name="Kuo A."/>
            <person name="Thoen E."/>
            <person name="Andreopoulos B."/>
            <person name="Lu D."/>
            <person name="Skrede I."/>
            <person name="Drula E."/>
            <person name="Henrissat B."/>
            <person name="Morin E."/>
            <person name="Kohler A."/>
            <person name="Barry K."/>
            <person name="LaButti K."/>
            <person name="Morin E."/>
            <person name="Salamov A."/>
            <person name="Lipzen A."/>
            <person name="Mereny Z."/>
            <person name="Hegedus B."/>
            <person name="Baldrian P."/>
            <person name="Stursova M."/>
            <person name="Weitz H."/>
            <person name="Taylor A."/>
            <person name="Grigoriev I.V."/>
            <person name="Nagy L.G."/>
            <person name="Martin F."/>
            <person name="Kauserud H."/>
        </authorList>
    </citation>
    <scope>NUCLEOTIDE SEQUENCE</scope>
    <source>
        <strain evidence="3">CBHHK182m</strain>
    </source>
</reference>
<gene>
    <name evidence="3" type="ORF">B0H16DRAFT_1847206</name>
</gene>
<dbReference type="EMBL" id="JARKIB010000070">
    <property type="protein sequence ID" value="KAJ7749132.1"/>
    <property type="molecule type" value="Genomic_DNA"/>
</dbReference>
<keyword evidence="4" id="KW-1185">Reference proteome</keyword>